<comment type="caution">
    <text evidence="1">The sequence shown here is derived from an EMBL/GenBank/DDBJ whole genome shotgun (WGS) entry which is preliminary data.</text>
</comment>
<dbReference type="EMBL" id="JAYMGO010000022">
    <property type="protein sequence ID" value="KAL1251341.1"/>
    <property type="molecule type" value="Genomic_DNA"/>
</dbReference>
<evidence type="ECO:0000313" key="2">
    <source>
        <dbReference type="Proteomes" id="UP001558613"/>
    </source>
</evidence>
<proteinExistence type="predicted"/>
<evidence type="ECO:0000313" key="1">
    <source>
        <dbReference type="EMBL" id="KAL1251341.1"/>
    </source>
</evidence>
<keyword evidence="2" id="KW-1185">Reference proteome</keyword>
<reference evidence="1 2" key="1">
    <citation type="submission" date="2023-09" db="EMBL/GenBank/DDBJ databases">
        <authorList>
            <person name="Wang M."/>
        </authorList>
    </citation>
    <scope>NUCLEOTIDE SEQUENCE [LARGE SCALE GENOMIC DNA]</scope>
    <source>
        <strain evidence="1">GT-2023</strain>
        <tissue evidence="1">Liver</tissue>
    </source>
</reference>
<dbReference type="Proteomes" id="UP001558613">
    <property type="component" value="Unassembled WGS sequence"/>
</dbReference>
<protein>
    <submittedName>
        <fullName evidence="1">Uncharacterized protein</fullName>
    </submittedName>
</protein>
<gene>
    <name evidence="1" type="ORF">QQF64_019137</name>
</gene>
<accession>A0ABR3LGZ7</accession>
<name>A0ABR3LGZ7_9TELE</name>
<organism evidence="1 2">
    <name type="scientific">Cirrhinus molitorella</name>
    <name type="common">mud carp</name>
    <dbReference type="NCBI Taxonomy" id="172907"/>
    <lineage>
        <taxon>Eukaryota</taxon>
        <taxon>Metazoa</taxon>
        <taxon>Chordata</taxon>
        <taxon>Craniata</taxon>
        <taxon>Vertebrata</taxon>
        <taxon>Euteleostomi</taxon>
        <taxon>Actinopterygii</taxon>
        <taxon>Neopterygii</taxon>
        <taxon>Teleostei</taxon>
        <taxon>Ostariophysi</taxon>
        <taxon>Cypriniformes</taxon>
        <taxon>Cyprinidae</taxon>
        <taxon>Labeoninae</taxon>
        <taxon>Labeonini</taxon>
        <taxon>Cirrhinus</taxon>
    </lineage>
</organism>
<sequence length="66" mass="8218">MVKLDSYRPVGRRRCQLVSLFCRQIMYHKPNLRLDFRENGPQMGRREENEDFRRHSIIYEDYKKIK</sequence>